<dbReference type="CDD" id="cd22928">
    <property type="entry name" value="HFD_POLE3_DPB4"/>
    <property type="match status" value="1"/>
</dbReference>
<proteinExistence type="predicted"/>
<feature type="domain" description="Core Histone H2A/H2B/H3" evidence="3">
    <location>
        <begin position="19"/>
        <end position="99"/>
    </location>
</feature>
<dbReference type="Gene3D" id="1.10.20.10">
    <property type="entry name" value="Histone, subunit A"/>
    <property type="match status" value="1"/>
</dbReference>
<dbReference type="GO" id="GO:0006272">
    <property type="term" value="P:leading strand elongation"/>
    <property type="evidence" value="ECO:0007669"/>
    <property type="project" value="TreeGrafter"/>
</dbReference>
<keyword evidence="5" id="KW-1185">Reference proteome</keyword>
<dbReference type="AlphaFoldDB" id="A0AAD9IEJ6"/>
<evidence type="ECO:0000256" key="2">
    <source>
        <dbReference type="ARBA" id="ARBA00023242"/>
    </source>
</evidence>
<dbReference type="EMBL" id="JASFZW010000008">
    <property type="protein sequence ID" value="KAK2076866.1"/>
    <property type="molecule type" value="Genomic_DNA"/>
</dbReference>
<dbReference type="GO" id="GO:0031490">
    <property type="term" value="F:chromatin DNA binding"/>
    <property type="evidence" value="ECO:0007669"/>
    <property type="project" value="TreeGrafter"/>
</dbReference>
<dbReference type="InterPro" id="IPR007125">
    <property type="entry name" value="H2A/H2B/H3"/>
</dbReference>
<sequence length="119" mass="12907">MPSPRLVHLHNSISHGSMTSAEASDAEIPKALLKRLIKAKLSNLPGADPTRDYQVNKDALLAFQEAAKTFIHYLTATANDVCRSGKRQTISAEDVIVALTDIDFPELVPELQLALEGKG</sequence>
<protein>
    <recommendedName>
        <fullName evidence="3">Core Histone H2A/H2B/H3 domain-containing protein</fullName>
    </recommendedName>
</protein>
<dbReference type="InterPro" id="IPR051377">
    <property type="entry name" value="DNA_Pol-Epsilon_Subunit"/>
</dbReference>
<keyword evidence="2" id="KW-0539">Nucleus</keyword>
<name>A0AAD9IEJ6_PROWI</name>
<comment type="caution">
    <text evidence="4">The sequence shown here is derived from an EMBL/GenBank/DDBJ whole genome shotgun (WGS) entry which is preliminary data.</text>
</comment>
<evidence type="ECO:0000256" key="1">
    <source>
        <dbReference type="ARBA" id="ARBA00004123"/>
    </source>
</evidence>
<dbReference type="InterPro" id="IPR009072">
    <property type="entry name" value="Histone-fold"/>
</dbReference>
<dbReference type="GO" id="GO:0008623">
    <property type="term" value="C:CHRAC"/>
    <property type="evidence" value="ECO:0007669"/>
    <property type="project" value="TreeGrafter"/>
</dbReference>
<dbReference type="PANTHER" id="PTHR46172:SF1">
    <property type="entry name" value="DNA POLYMERASE EPSILON SUBUNIT 3"/>
    <property type="match status" value="1"/>
</dbReference>
<dbReference type="GO" id="GO:0008622">
    <property type="term" value="C:epsilon DNA polymerase complex"/>
    <property type="evidence" value="ECO:0007669"/>
    <property type="project" value="TreeGrafter"/>
</dbReference>
<accession>A0AAD9IEJ6</accession>
<dbReference type="PANTHER" id="PTHR46172">
    <property type="entry name" value="DNA POLYMERASE EPSILON SUBUNIT 3"/>
    <property type="match status" value="1"/>
</dbReference>
<dbReference type="SUPFAM" id="SSF47113">
    <property type="entry name" value="Histone-fold"/>
    <property type="match status" value="1"/>
</dbReference>
<dbReference type="GO" id="GO:0006974">
    <property type="term" value="P:DNA damage response"/>
    <property type="evidence" value="ECO:0007669"/>
    <property type="project" value="TreeGrafter"/>
</dbReference>
<gene>
    <name evidence="4" type="ORF">QBZ16_005093</name>
</gene>
<reference evidence="4" key="1">
    <citation type="submission" date="2021-01" db="EMBL/GenBank/DDBJ databases">
        <authorList>
            <person name="Eckstrom K.M.E."/>
        </authorList>
    </citation>
    <scope>NUCLEOTIDE SEQUENCE</scope>
    <source>
        <strain evidence="4">UVCC 0001</strain>
    </source>
</reference>
<comment type="subcellular location">
    <subcellularLocation>
        <location evidence="1">Nucleus</location>
    </subcellularLocation>
</comment>
<dbReference type="Pfam" id="PF00125">
    <property type="entry name" value="Histone"/>
    <property type="match status" value="1"/>
</dbReference>
<evidence type="ECO:0000313" key="4">
    <source>
        <dbReference type="EMBL" id="KAK2076866.1"/>
    </source>
</evidence>
<organism evidence="4 5">
    <name type="scientific">Prototheca wickerhamii</name>
    <dbReference type="NCBI Taxonomy" id="3111"/>
    <lineage>
        <taxon>Eukaryota</taxon>
        <taxon>Viridiplantae</taxon>
        <taxon>Chlorophyta</taxon>
        <taxon>core chlorophytes</taxon>
        <taxon>Trebouxiophyceae</taxon>
        <taxon>Chlorellales</taxon>
        <taxon>Chlorellaceae</taxon>
        <taxon>Prototheca</taxon>
    </lineage>
</organism>
<evidence type="ECO:0000313" key="5">
    <source>
        <dbReference type="Proteomes" id="UP001255856"/>
    </source>
</evidence>
<evidence type="ECO:0000259" key="3">
    <source>
        <dbReference type="Pfam" id="PF00125"/>
    </source>
</evidence>
<dbReference type="GO" id="GO:0031507">
    <property type="term" value="P:heterochromatin formation"/>
    <property type="evidence" value="ECO:0007669"/>
    <property type="project" value="TreeGrafter"/>
</dbReference>
<dbReference type="GO" id="GO:0046982">
    <property type="term" value="F:protein heterodimerization activity"/>
    <property type="evidence" value="ECO:0007669"/>
    <property type="project" value="InterPro"/>
</dbReference>
<dbReference type="Proteomes" id="UP001255856">
    <property type="component" value="Unassembled WGS sequence"/>
</dbReference>